<proteinExistence type="inferred from homology"/>
<evidence type="ECO:0000256" key="3">
    <source>
        <dbReference type="ARBA" id="ARBA00022490"/>
    </source>
</evidence>
<dbReference type="AlphaFoldDB" id="A0A1B2J5L8"/>
<evidence type="ECO:0000256" key="1">
    <source>
        <dbReference type="ARBA" id="ARBA00004496"/>
    </source>
</evidence>
<organism evidence="6 7">
    <name type="scientific">Komagataella pastoris</name>
    <name type="common">Yeast</name>
    <name type="synonym">Pichia pastoris</name>
    <dbReference type="NCBI Taxonomy" id="4922"/>
    <lineage>
        <taxon>Eukaryota</taxon>
        <taxon>Fungi</taxon>
        <taxon>Dikarya</taxon>
        <taxon>Ascomycota</taxon>
        <taxon>Saccharomycotina</taxon>
        <taxon>Pichiomycetes</taxon>
        <taxon>Pichiales</taxon>
        <taxon>Pichiaceae</taxon>
        <taxon>Komagataella</taxon>
    </lineage>
</organism>
<reference evidence="6 7" key="1">
    <citation type="submission" date="2016-02" db="EMBL/GenBank/DDBJ databases">
        <title>Comparative genomic and transcriptomic foundation for Pichia pastoris.</title>
        <authorList>
            <person name="Love K.R."/>
            <person name="Shah K.A."/>
            <person name="Whittaker C.A."/>
            <person name="Wu J."/>
            <person name="Bartlett M.C."/>
            <person name="Ma D."/>
            <person name="Leeson R.L."/>
            <person name="Priest M."/>
            <person name="Young S.K."/>
            <person name="Love J.C."/>
        </authorList>
    </citation>
    <scope>NUCLEOTIDE SEQUENCE [LARGE SCALE GENOMIC DNA]</scope>
    <source>
        <strain evidence="6 7">ATCC 28485</strain>
    </source>
</reference>
<dbReference type="Pfam" id="PF04112">
    <property type="entry name" value="Mak10"/>
    <property type="match status" value="1"/>
</dbReference>
<keyword evidence="7" id="KW-1185">Reference proteome</keyword>
<feature type="domain" description="NAA35-like N-terminal" evidence="4">
    <location>
        <begin position="35"/>
        <end position="199"/>
    </location>
</feature>
<dbReference type="InterPro" id="IPR057983">
    <property type="entry name" value="NAA35-like_N"/>
</dbReference>
<keyword evidence="3" id="KW-0963">Cytoplasm</keyword>
<accession>A0A1B2J5L8</accession>
<dbReference type="Proteomes" id="UP000094565">
    <property type="component" value="Chromosome 1"/>
</dbReference>
<sequence>MSRFTNLVELNNLELDSWVDITQQFFETAKNVKHGNIVKLESLDLMEGTDAKEILNPALDTGLIEEEPYDCDRELTLDETVRVVANITSCLVTWLDSSSLPVTLFSCRYIEEILTRFSASLSSSTLVEKIFQVSNLQYSDKLDHSDSFTYRILRAYLIGVLNFTAFVLNIPVLKDEEDLNRVSMDLNIDLLLQFPQKDVVDLVNLNYSLLEKRDDKNSKVLLLYFDILIRLQKLYPLSASVRQSDFQDTSFLNEATGLIDRLSQENDYIDSIPQIPHLFTRGIQKRKNNIFPPRPIKMHSFPICISYLHYLFDDLKLAMNVLCFQDAADLRNRLYIFGSKRNEKLPDQEHTSTHIVAALFLESILLRDGLILGTIPVSEFLKQDFSTLTAGESVVLSLLEDDKLTNDRTIKARASSLLQEMEKTYISWIQSFLQNPSKQRDFFLDSVVVWDTIQVSADDLETALPDDYGLEDTFKTIQTDGSLFELPVMPLSSYVYYMKLDSMVQVVFKGIELEIYKPWEMYQMYWYGLYLLSTLESHMTRMQEVAKYKLSKAKGESKDIWKKTLDHINFVIQETVVFKTLAQAQQYTWTILDNLKLLKLPKHNRTTPQLLYKLRMKPFSSVGIPQLPSVQHFQNFADEIAEGSRGFRTEREQVQDICSRCSSAIRQLTTEVKTAATQLKKIHLYQGRFKADYERGIDQILRSSIGVAVFSTKLNKKIKDADFVTQCLKENSGNQTYDVSLNRAQYHRFFPPAELIHTRK</sequence>
<gene>
    <name evidence="6" type="primary">MAK10</name>
    <name evidence="6" type="ORF">ATY40_BA7501351</name>
</gene>
<protein>
    <submittedName>
        <fullName evidence="6">BA75_01351T0</fullName>
    </submittedName>
</protein>
<name>A0A1B2J5L8_PICPA</name>
<evidence type="ECO:0000313" key="7">
    <source>
        <dbReference type="Proteomes" id="UP000094565"/>
    </source>
</evidence>
<evidence type="ECO:0000256" key="2">
    <source>
        <dbReference type="ARBA" id="ARBA00006289"/>
    </source>
</evidence>
<evidence type="ECO:0000313" key="6">
    <source>
        <dbReference type="EMBL" id="ANZ73250.1"/>
    </source>
</evidence>
<dbReference type="EMBL" id="CP014584">
    <property type="protein sequence ID" value="ANZ73250.1"/>
    <property type="molecule type" value="Genomic_DNA"/>
</dbReference>
<dbReference type="GO" id="GO:0031417">
    <property type="term" value="C:NatC complex"/>
    <property type="evidence" value="ECO:0007669"/>
    <property type="project" value="InterPro"/>
</dbReference>
<comment type="similarity">
    <text evidence="2">Belongs to the MAK10 family.</text>
</comment>
<dbReference type="PANTHER" id="PTHR21373">
    <property type="entry name" value="GLUCOSE REPRESSIBLE PROTEIN MAK10"/>
    <property type="match status" value="1"/>
</dbReference>
<dbReference type="InterPro" id="IPR057982">
    <property type="entry name" value="TPR_NAA35"/>
</dbReference>
<feature type="domain" description="NAA35-like TPR repeats" evidence="5">
    <location>
        <begin position="360"/>
        <end position="640"/>
    </location>
</feature>
<dbReference type="Pfam" id="PF25789">
    <property type="entry name" value="TPR_NAA35"/>
    <property type="match status" value="1"/>
</dbReference>
<dbReference type="OrthoDB" id="269405at2759"/>
<dbReference type="InterPro" id="IPR007244">
    <property type="entry name" value="Naa35_N"/>
</dbReference>
<evidence type="ECO:0000259" key="5">
    <source>
        <dbReference type="Pfam" id="PF25789"/>
    </source>
</evidence>
<comment type="subcellular location">
    <subcellularLocation>
        <location evidence="1">Cytoplasm</location>
    </subcellularLocation>
</comment>
<evidence type="ECO:0000259" key="4">
    <source>
        <dbReference type="Pfam" id="PF04112"/>
    </source>
</evidence>
<dbReference type="PANTHER" id="PTHR21373:SF0">
    <property type="entry name" value="N-ALPHA-ACETYLTRANSFERASE 35, NATC AUXILIARY SUBUNIT"/>
    <property type="match status" value="1"/>
</dbReference>